<proteinExistence type="predicted"/>
<dbReference type="EMBL" id="LAZR01057960">
    <property type="protein sequence ID" value="KKK70929.1"/>
    <property type="molecule type" value="Genomic_DNA"/>
</dbReference>
<evidence type="ECO:0000313" key="1">
    <source>
        <dbReference type="EMBL" id="KKK70929.1"/>
    </source>
</evidence>
<comment type="caution">
    <text evidence="1">The sequence shown here is derived from an EMBL/GenBank/DDBJ whole genome shotgun (WGS) entry which is preliminary data.</text>
</comment>
<name>A0A0F8ZWZ3_9ZZZZ</name>
<sequence length="82" mass="9331">MMTRDPRDPRPDVHYGPTFWQTIGLLSSGFFTSKAGLVKELTRINHKPVTRQQVYTIIKTAIEAGFLDGNPFPAQPQMSRRN</sequence>
<dbReference type="AlphaFoldDB" id="A0A0F8ZWZ3"/>
<gene>
    <name evidence="1" type="ORF">LCGC14_2919040</name>
</gene>
<organism evidence="1">
    <name type="scientific">marine sediment metagenome</name>
    <dbReference type="NCBI Taxonomy" id="412755"/>
    <lineage>
        <taxon>unclassified sequences</taxon>
        <taxon>metagenomes</taxon>
        <taxon>ecological metagenomes</taxon>
    </lineage>
</organism>
<accession>A0A0F8ZWZ3</accession>
<reference evidence="1" key="1">
    <citation type="journal article" date="2015" name="Nature">
        <title>Complex archaea that bridge the gap between prokaryotes and eukaryotes.</title>
        <authorList>
            <person name="Spang A."/>
            <person name="Saw J.H."/>
            <person name="Jorgensen S.L."/>
            <person name="Zaremba-Niedzwiedzka K."/>
            <person name="Martijn J."/>
            <person name="Lind A.E."/>
            <person name="van Eijk R."/>
            <person name="Schleper C."/>
            <person name="Guy L."/>
            <person name="Ettema T.J."/>
        </authorList>
    </citation>
    <scope>NUCLEOTIDE SEQUENCE</scope>
</reference>
<protein>
    <submittedName>
        <fullName evidence="1">Uncharacterized protein</fullName>
    </submittedName>
</protein>